<evidence type="ECO:0000256" key="1">
    <source>
        <dbReference type="SAM" id="MobiDB-lite"/>
    </source>
</evidence>
<dbReference type="OrthoDB" id="1924555at2759"/>
<comment type="caution">
    <text evidence="2">The sequence shown here is derived from an EMBL/GenBank/DDBJ whole genome shotgun (WGS) entry which is preliminary data.</text>
</comment>
<keyword evidence="3" id="KW-1185">Reference proteome</keyword>
<feature type="non-terminal residue" evidence="2">
    <location>
        <position position="1"/>
    </location>
</feature>
<reference evidence="2" key="1">
    <citation type="submission" date="2017-07" db="EMBL/GenBank/DDBJ databases">
        <title>Taro Niue Genome Assembly and Annotation.</title>
        <authorList>
            <person name="Atibalentja N."/>
            <person name="Keating K."/>
            <person name="Fields C.J."/>
        </authorList>
    </citation>
    <scope>NUCLEOTIDE SEQUENCE</scope>
    <source>
        <strain evidence="2">Niue_2</strain>
        <tissue evidence="2">Leaf</tissue>
    </source>
</reference>
<dbReference type="EMBL" id="NMUH01000027">
    <property type="protein sequence ID" value="MQL69003.1"/>
    <property type="molecule type" value="Genomic_DNA"/>
</dbReference>
<organism evidence="2 3">
    <name type="scientific">Colocasia esculenta</name>
    <name type="common">Wild taro</name>
    <name type="synonym">Arum esculentum</name>
    <dbReference type="NCBI Taxonomy" id="4460"/>
    <lineage>
        <taxon>Eukaryota</taxon>
        <taxon>Viridiplantae</taxon>
        <taxon>Streptophyta</taxon>
        <taxon>Embryophyta</taxon>
        <taxon>Tracheophyta</taxon>
        <taxon>Spermatophyta</taxon>
        <taxon>Magnoliopsida</taxon>
        <taxon>Liliopsida</taxon>
        <taxon>Araceae</taxon>
        <taxon>Aroideae</taxon>
        <taxon>Colocasieae</taxon>
        <taxon>Colocasia</taxon>
    </lineage>
</organism>
<proteinExistence type="predicted"/>
<gene>
    <name evidence="2" type="ORF">Taro_001302</name>
</gene>
<dbReference type="AlphaFoldDB" id="A0A843THN8"/>
<dbReference type="Proteomes" id="UP000652761">
    <property type="component" value="Unassembled WGS sequence"/>
</dbReference>
<evidence type="ECO:0000313" key="3">
    <source>
        <dbReference type="Proteomes" id="UP000652761"/>
    </source>
</evidence>
<evidence type="ECO:0000313" key="2">
    <source>
        <dbReference type="EMBL" id="MQL69003.1"/>
    </source>
</evidence>
<sequence>ITWSNISFLPVDGSMGSDWWNLYDSVWVLISEMNGKGSNKFLDKAPTLGGPSFGQRARGLVESLNIPAAEVAAVVSGGIGGALGGKSKKTSRCVQQFDDLLPALVSSDDEQNKNRVQLFIWSLLTARSHYGMLDDAARFHIVTQLILETVNCAKIVLAASILGRDDSSASDACNNEKESGSILNLIQKDRILVAVSSPFIDILGHFRHLLTSPCIFSKWDLPRPDPGERTPLQRSDVGTAPPSRATGIPTLSSITFGAC</sequence>
<accession>A0A843THN8</accession>
<protein>
    <submittedName>
        <fullName evidence="2">Uncharacterized protein</fullName>
    </submittedName>
</protein>
<feature type="region of interest" description="Disordered" evidence="1">
    <location>
        <begin position="226"/>
        <end position="247"/>
    </location>
</feature>
<name>A0A843THN8_COLES</name>